<comment type="caution">
    <text evidence="8">The sequence shown here is derived from an EMBL/GenBank/DDBJ whole genome shotgun (WGS) entry which is preliminary data.</text>
</comment>
<comment type="similarity">
    <text evidence="1">Belongs to the bacterial solute-binding protein ModA family.</text>
</comment>
<dbReference type="Pfam" id="PF13531">
    <property type="entry name" value="SBP_bac_11"/>
    <property type="match status" value="1"/>
</dbReference>
<evidence type="ECO:0000256" key="3">
    <source>
        <dbReference type="ARBA" id="ARBA00022723"/>
    </source>
</evidence>
<comment type="subunit">
    <text evidence="5">The complex is composed of two ATP-binding proteins (ModC), two transmembrane proteins (ModB) and a solute-binding protein (ModA).</text>
</comment>
<evidence type="ECO:0000313" key="9">
    <source>
        <dbReference type="Proteomes" id="UP000490980"/>
    </source>
</evidence>
<evidence type="ECO:0000256" key="7">
    <source>
        <dbReference type="SAM" id="SignalP"/>
    </source>
</evidence>
<evidence type="ECO:0000313" key="8">
    <source>
        <dbReference type="EMBL" id="NII05082.1"/>
    </source>
</evidence>
<dbReference type="InterPro" id="IPR050682">
    <property type="entry name" value="ModA/WtpA"/>
</dbReference>
<feature type="chain" id="PRO_5031283964" evidence="7">
    <location>
        <begin position="28"/>
        <end position="255"/>
    </location>
</feature>
<keyword evidence="4 7" id="KW-0732">Signal</keyword>
<dbReference type="RefSeq" id="WP_166945930.1">
    <property type="nucleotide sequence ID" value="NZ_JAARLZ010000001.1"/>
</dbReference>
<accession>A0A7X5U794</accession>
<dbReference type="GO" id="GO:0015689">
    <property type="term" value="P:molybdate ion transport"/>
    <property type="evidence" value="ECO:0007669"/>
    <property type="project" value="InterPro"/>
</dbReference>
<feature type="binding site" evidence="6">
    <location>
        <position position="65"/>
    </location>
    <ligand>
        <name>molybdate</name>
        <dbReference type="ChEBI" id="CHEBI:36264"/>
    </ligand>
</feature>
<dbReference type="FunFam" id="3.40.190.10:FF:000035">
    <property type="entry name" value="Molybdate ABC transporter substrate-binding protein"/>
    <property type="match status" value="1"/>
</dbReference>
<feature type="binding site" evidence="6">
    <location>
        <position position="174"/>
    </location>
    <ligand>
        <name>molybdate</name>
        <dbReference type="ChEBI" id="CHEBI:36264"/>
    </ligand>
</feature>
<dbReference type="GO" id="GO:0046872">
    <property type="term" value="F:metal ion binding"/>
    <property type="evidence" value="ECO:0007669"/>
    <property type="project" value="UniProtKB-KW"/>
</dbReference>
<evidence type="ECO:0000256" key="1">
    <source>
        <dbReference type="ARBA" id="ARBA00009175"/>
    </source>
</evidence>
<gene>
    <name evidence="8" type="primary">modA</name>
    <name evidence="8" type="ORF">HBF25_01625</name>
</gene>
<dbReference type="SUPFAM" id="SSF53850">
    <property type="entry name" value="Periplasmic binding protein-like II"/>
    <property type="match status" value="1"/>
</dbReference>
<dbReference type="PANTHER" id="PTHR30632">
    <property type="entry name" value="MOLYBDATE-BINDING PERIPLASMIC PROTEIN"/>
    <property type="match status" value="1"/>
</dbReference>
<protein>
    <submittedName>
        <fullName evidence="8">Molybdate ABC transporter substrate-binding protein</fullName>
    </submittedName>
</protein>
<proteinExistence type="inferred from homology"/>
<evidence type="ECO:0000256" key="6">
    <source>
        <dbReference type="PIRSR" id="PIRSR004846-1"/>
    </source>
</evidence>
<dbReference type="InterPro" id="IPR005950">
    <property type="entry name" value="ModA"/>
</dbReference>
<reference evidence="8 9" key="1">
    <citation type="submission" date="2020-03" db="EMBL/GenBank/DDBJ databases">
        <authorList>
            <person name="Lai Q."/>
        </authorList>
    </citation>
    <scope>NUCLEOTIDE SEQUENCE [LARGE SCALE GENOMIC DNA]</scope>
    <source>
        <strain evidence="8 9">CCUG 25036</strain>
    </source>
</reference>
<organism evidence="8 9">
    <name type="scientific">Luteibacter anthropi</name>
    <dbReference type="NCBI Taxonomy" id="564369"/>
    <lineage>
        <taxon>Bacteria</taxon>
        <taxon>Pseudomonadati</taxon>
        <taxon>Pseudomonadota</taxon>
        <taxon>Gammaproteobacteria</taxon>
        <taxon>Lysobacterales</taxon>
        <taxon>Rhodanobacteraceae</taxon>
        <taxon>Luteibacter</taxon>
    </lineage>
</organism>
<name>A0A7X5U794_9GAMM</name>
<dbReference type="GO" id="GO:1901359">
    <property type="term" value="F:tungstate binding"/>
    <property type="evidence" value="ECO:0007669"/>
    <property type="project" value="UniProtKB-ARBA"/>
</dbReference>
<evidence type="ECO:0000256" key="5">
    <source>
        <dbReference type="ARBA" id="ARBA00062515"/>
    </source>
</evidence>
<evidence type="ECO:0000256" key="4">
    <source>
        <dbReference type="ARBA" id="ARBA00022729"/>
    </source>
</evidence>
<dbReference type="PANTHER" id="PTHR30632:SF0">
    <property type="entry name" value="SULFATE-BINDING PROTEIN"/>
    <property type="match status" value="1"/>
</dbReference>
<dbReference type="Proteomes" id="UP000490980">
    <property type="component" value="Unassembled WGS sequence"/>
</dbReference>
<dbReference type="PIRSF" id="PIRSF004846">
    <property type="entry name" value="ModA"/>
    <property type="match status" value="1"/>
</dbReference>
<evidence type="ECO:0000256" key="2">
    <source>
        <dbReference type="ARBA" id="ARBA00022505"/>
    </source>
</evidence>
<dbReference type="GO" id="GO:0030973">
    <property type="term" value="F:molybdate ion binding"/>
    <property type="evidence" value="ECO:0007669"/>
    <property type="project" value="TreeGrafter"/>
</dbReference>
<dbReference type="Gene3D" id="3.40.190.10">
    <property type="entry name" value="Periplasmic binding protein-like II"/>
    <property type="match status" value="2"/>
</dbReference>
<feature type="binding site" evidence="6">
    <location>
        <position position="37"/>
    </location>
    <ligand>
        <name>molybdate</name>
        <dbReference type="ChEBI" id="CHEBI:36264"/>
    </ligand>
</feature>
<dbReference type="EMBL" id="JAARLZ010000001">
    <property type="protein sequence ID" value="NII05082.1"/>
    <property type="molecule type" value="Genomic_DNA"/>
</dbReference>
<dbReference type="NCBIfam" id="TIGR01256">
    <property type="entry name" value="modA"/>
    <property type="match status" value="1"/>
</dbReference>
<feature type="signal peptide" evidence="7">
    <location>
        <begin position="1"/>
        <end position="27"/>
    </location>
</feature>
<keyword evidence="3 6" id="KW-0479">Metal-binding</keyword>
<keyword evidence="2 6" id="KW-0500">Molybdenum</keyword>
<keyword evidence="9" id="KW-1185">Reference proteome</keyword>
<dbReference type="AlphaFoldDB" id="A0A7X5U794"/>
<sequence>MTSTAFRHRLRIFGLVAFCLACGPVVAADLVVSAAASLTDGFRAVGVAYEKTRPGTHVVFNFAASDVLLRQVEQGAPVDVFASADEAAMDKAVAGKVVDATSRRDFASNTLVLIVPMGTGQAITAPTDLATPAVKRVAYGDPASVPVGRYTKAALEAAKLWDVVSAKGVLAQNVRQSLDYVARGEVDAGFVFATDAAVAKGRVRVVATVPTPVPVRYPIASVAGSKQADEARAFRDFVLSAEGQGILARYGFGAP</sequence>